<dbReference type="AlphaFoldDB" id="A0A8D8ZF93"/>
<dbReference type="Gene3D" id="3.40.50.1110">
    <property type="entry name" value="SGNH hydrolase"/>
    <property type="match status" value="1"/>
</dbReference>
<dbReference type="SUPFAM" id="SSF52266">
    <property type="entry name" value="SGNH hydrolase"/>
    <property type="match status" value="1"/>
</dbReference>
<reference evidence="1" key="1">
    <citation type="submission" date="2021-05" db="EMBL/GenBank/DDBJ databases">
        <authorList>
            <person name="Alioto T."/>
            <person name="Alioto T."/>
            <person name="Gomez Garrido J."/>
        </authorList>
    </citation>
    <scope>NUCLEOTIDE SEQUENCE</scope>
</reference>
<dbReference type="EMBL" id="HBUF01480558">
    <property type="protein sequence ID" value="CAG6744982.1"/>
    <property type="molecule type" value="Transcribed_RNA"/>
</dbReference>
<proteinExistence type="predicted"/>
<dbReference type="InterPro" id="IPR036514">
    <property type="entry name" value="SGNH_hydro_sf"/>
</dbReference>
<evidence type="ECO:0000313" key="1">
    <source>
        <dbReference type="EMBL" id="CAG6744982.1"/>
    </source>
</evidence>
<protein>
    <submittedName>
        <fullName evidence="1">Uncharacterized protein</fullName>
    </submittedName>
</protein>
<sequence length="235" mass="26594">MMFSTTWDKIQDGLDVLIQKFRQCKQFCLIGIPPRFDRKKLNFHISKLNTKIKTYVKSKLCNLIYIDTAKILRFKDYAGDKLHLNRAGKDKLCNKLKTIISGTKPCSISPPIVTVDLTDDAETGTSFSREHVGFDSSPVTPTHSTNILNTPNFTRDSHSRLNMTSNSYETPMCSTNSSVFNMHHSNGYYRLTQRINLSTLSDISSFSDSPIPVIEPGTNRANNENFSVQAQIFEI</sequence>
<accession>A0A8D8ZF93</accession>
<name>A0A8D8ZF93_9HEMI</name>
<organism evidence="1">
    <name type="scientific">Cacopsylla melanoneura</name>
    <dbReference type="NCBI Taxonomy" id="428564"/>
    <lineage>
        <taxon>Eukaryota</taxon>
        <taxon>Metazoa</taxon>
        <taxon>Ecdysozoa</taxon>
        <taxon>Arthropoda</taxon>
        <taxon>Hexapoda</taxon>
        <taxon>Insecta</taxon>
        <taxon>Pterygota</taxon>
        <taxon>Neoptera</taxon>
        <taxon>Paraneoptera</taxon>
        <taxon>Hemiptera</taxon>
        <taxon>Sternorrhyncha</taxon>
        <taxon>Psylloidea</taxon>
        <taxon>Psyllidae</taxon>
        <taxon>Psyllinae</taxon>
        <taxon>Cacopsylla</taxon>
    </lineage>
</organism>